<gene>
    <name evidence="1" type="ORF">WA026_001944</name>
</gene>
<proteinExistence type="predicted"/>
<sequence length="117" mass="13941">MSRKIFYLNEPKLVDGIMEFLTSEDEVDPTCTENLGAENEISPVDKIEVRKEVNRRYRKVDKRTFCISHLLMKMPKRIFRSQEYFLGCDKSAKWYKEPPINRRRVVGNTIYSLTFLE</sequence>
<dbReference type="AlphaFoldDB" id="A0AAW1UV90"/>
<dbReference type="EMBL" id="JARQZJ010000091">
    <property type="protein sequence ID" value="KAK9883756.1"/>
    <property type="molecule type" value="Genomic_DNA"/>
</dbReference>
<name>A0AAW1UV90_9CUCU</name>
<accession>A0AAW1UV90</accession>
<dbReference type="Proteomes" id="UP001431783">
    <property type="component" value="Unassembled WGS sequence"/>
</dbReference>
<organism evidence="1 2">
    <name type="scientific">Henosepilachna vigintioctopunctata</name>
    <dbReference type="NCBI Taxonomy" id="420089"/>
    <lineage>
        <taxon>Eukaryota</taxon>
        <taxon>Metazoa</taxon>
        <taxon>Ecdysozoa</taxon>
        <taxon>Arthropoda</taxon>
        <taxon>Hexapoda</taxon>
        <taxon>Insecta</taxon>
        <taxon>Pterygota</taxon>
        <taxon>Neoptera</taxon>
        <taxon>Endopterygota</taxon>
        <taxon>Coleoptera</taxon>
        <taxon>Polyphaga</taxon>
        <taxon>Cucujiformia</taxon>
        <taxon>Coccinelloidea</taxon>
        <taxon>Coccinellidae</taxon>
        <taxon>Epilachninae</taxon>
        <taxon>Epilachnini</taxon>
        <taxon>Henosepilachna</taxon>
    </lineage>
</organism>
<keyword evidence="2" id="KW-1185">Reference proteome</keyword>
<reference evidence="1 2" key="1">
    <citation type="submission" date="2023-03" db="EMBL/GenBank/DDBJ databases">
        <title>Genome insight into feeding habits of ladybird beetles.</title>
        <authorList>
            <person name="Li H.-S."/>
            <person name="Huang Y.-H."/>
            <person name="Pang H."/>
        </authorList>
    </citation>
    <scope>NUCLEOTIDE SEQUENCE [LARGE SCALE GENOMIC DNA]</scope>
    <source>
        <strain evidence="1">SYSU_2023b</strain>
        <tissue evidence="1">Whole body</tissue>
    </source>
</reference>
<evidence type="ECO:0000313" key="2">
    <source>
        <dbReference type="Proteomes" id="UP001431783"/>
    </source>
</evidence>
<protein>
    <submittedName>
        <fullName evidence="1">Uncharacterized protein</fullName>
    </submittedName>
</protein>
<evidence type="ECO:0000313" key="1">
    <source>
        <dbReference type="EMBL" id="KAK9883756.1"/>
    </source>
</evidence>
<comment type="caution">
    <text evidence="1">The sequence shown here is derived from an EMBL/GenBank/DDBJ whole genome shotgun (WGS) entry which is preliminary data.</text>
</comment>